<sequence>VVIGAGLQGVSTAYYLSKAGLEVTVLEQQATAGMETSFANGGILTPSMSDPWNAPGSWREMLLTMGQEDSPLLIRPRALPGMIGWGIGFLRNSSPAIFHRNTLNNFMLSHYSVQMMKEIRRESDISYDFMPSGTLKLFSDEVIFAKKLVQLAPLAAQGLKFKPMTPAQIAKLEPMLAQGIDRIAGGVYFPDDESGDAHKFCQALMAETKQRGVRYHFNSAVTSLEQQNGRISAVCCGSAIHQADLFVLAAGCYSSGLLGKIRARVPIQPVKGYSLTFAGDGVKDMPRIPVVDDELHAALVPLGKRFRIAGTAEFAGFDRTLSKGRVDNLRDVIARVYPSLLDNLQDKTGEAWTGFRPVSPDGVPLIGRLGAENLFINAGHGHLGWTMAAGSARLLADIMTGQEPEIDSQAYRPGRF</sequence>
<dbReference type="PANTHER" id="PTHR13847:SF280">
    <property type="entry name" value="D-AMINO ACID DEHYDROGENASE"/>
    <property type="match status" value="1"/>
</dbReference>
<keyword evidence="2" id="KW-0560">Oxidoreductase</keyword>
<dbReference type="AlphaFoldDB" id="A0A501PFU2"/>
<accession>A0A501PFU2</accession>
<dbReference type="EMBL" id="VFIY01000017">
    <property type="protein sequence ID" value="TPD58872.1"/>
    <property type="molecule type" value="Genomic_DNA"/>
</dbReference>
<dbReference type="Gene3D" id="3.30.9.10">
    <property type="entry name" value="D-Amino Acid Oxidase, subunit A, domain 2"/>
    <property type="match status" value="1"/>
</dbReference>
<dbReference type="GO" id="GO:0008718">
    <property type="term" value="F:D-amino-acid dehydrogenase activity"/>
    <property type="evidence" value="ECO:0007669"/>
    <property type="project" value="TreeGrafter"/>
</dbReference>
<dbReference type="PANTHER" id="PTHR13847">
    <property type="entry name" value="SARCOSINE DEHYDROGENASE-RELATED"/>
    <property type="match status" value="1"/>
</dbReference>
<evidence type="ECO:0000313" key="5">
    <source>
        <dbReference type="EMBL" id="TPD58872.1"/>
    </source>
</evidence>
<dbReference type="InterPro" id="IPR036188">
    <property type="entry name" value="FAD/NAD-bd_sf"/>
</dbReference>
<proteinExistence type="inferred from homology"/>
<name>A0A501PFU2_9PROT</name>
<comment type="caution">
    <text evidence="5">The sequence shown here is derived from an EMBL/GenBank/DDBJ whole genome shotgun (WGS) entry which is preliminary data.</text>
</comment>
<dbReference type="RefSeq" id="WP_139941545.1">
    <property type="nucleotide sequence ID" value="NZ_VFIY01000017.1"/>
</dbReference>
<dbReference type="InterPro" id="IPR006076">
    <property type="entry name" value="FAD-dep_OxRdtase"/>
</dbReference>
<dbReference type="Proteomes" id="UP000319148">
    <property type="component" value="Unassembled WGS sequence"/>
</dbReference>
<evidence type="ECO:0000256" key="2">
    <source>
        <dbReference type="ARBA" id="ARBA00023002"/>
    </source>
</evidence>
<protein>
    <submittedName>
        <fullName evidence="5">FAD-dependent oxidoreductase</fullName>
    </submittedName>
</protein>
<feature type="non-terminal residue" evidence="5">
    <location>
        <position position="1"/>
    </location>
</feature>
<dbReference type="Gene3D" id="3.50.50.60">
    <property type="entry name" value="FAD/NAD(P)-binding domain"/>
    <property type="match status" value="2"/>
</dbReference>
<dbReference type="GO" id="GO:0005886">
    <property type="term" value="C:plasma membrane"/>
    <property type="evidence" value="ECO:0007669"/>
    <property type="project" value="TreeGrafter"/>
</dbReference>
<dbReference type="NCBIfam" id="NF001933">
    <property type="entry name" value="PRK00711.1"/>
    <property type="match status" value="1"/>
</dbReference>
<dbReference type="SUPFAM" id="SSF51905">
    <property type="entry name" value="FAD/NAD(P)-binding domain"/>
    <property type="match status" value="1"/>
</dbReference>
<organism evidence="5 6">
    <name type="scientific">Emcibacter nanhaiensis</name>
    <dbReference type="NCBI Taxonomy" id="1505037"/>
    <lineage>
        <taxon>Bacteria</taxon>
        <taxon>Pseudomonadati</taxon>
        <taxon>Pseudomonadota</taxon>
        <taxon>Alphaproteobacteria</taxon>
        <taxon>Emcibacterales</taxon>
        <taxon>Emcibacteraceae</taxon>
        <taxon>Emcibacter</taxon>
    </lineage>
</organism>
<dbReference type="EMBL" id="VFIY01000018">
    <property type="protein sequence ID" value="TPD57945.1"/>
    <property type="molecule type" value="Genomic_DNA"/>
</dbReference>
<evidence type="ECO:0000259" key="3">
    <source>
        <dbReference type="Pfam" id="PF01266"/>
    </source>
</evidence>
<feature type="domain" description="FAD dependent oxidoreductase" evidence="3">
    <location>
        <begin position="1"/>
        <end position="397"/>
    </location>
</feature>
<evidence type="ECO:0000313" key="6">
    <source>
        <dbReference type="Proteomes" id="UP000319148"/>
    </source>
</evidence>
<evidence type="ECO:0000256" key="1">
    <source>
        <dbReference type="ARBA" id="ARBA00009410"/>
    </source>
</evidence>
<keyword evidence="6" id="KW-1185">Reference proteome</keyword>
<reference evidence="6" key="1">
    <citation type="submission" date="2019-06" db="EMBL/GenBank/DDBJ databases">
        <title>The complete genome of Emcibacter congregatus ZYLT.</title>
        <authorList>
            <person name="Zhao Z."/>
        </authorList>
    </citation>
    <scope>NUCLEOTIDE SEQUENCE [LARGE SCALE GENOMIC DNA]</scope>
    <source>
        <strain evidence="6">MCCC 1A06723</strain>
    </source>
</reference>
<dbReference type="Pfam" id="PF01266">
    <property type="entry name" value="DAO"/>
    <property type="match status" value="1"/>
</dbReference>
<comment type="similarity">
    <text evidence="1">Belongs to the DadA oxidoreductase family.</text>
</comment>
<reference evidence="5" key="2">
    <citation type="submission" date="2019-06" db="EMBL/GenBank/DDBJ databases">
        <authorList>
            <person name="Zhao Z."/>
        </authorList>
    </citation>
    <scope>NUCLEOTIDE SEQUENCE</scope>
    <source>
        <strain evidence="5">MCCC 1A06723</strain>
    </source>
</reference>
<dbReference type="OrthoDB" id="9805337at2"/>
<evidence type="ECO:0000313" key="4">
    <source>
        <dbReference type="EMBL" id="TPD57945.1"/>
    </source>
</evidence>
<dbReference type="GO" id="GO:0005737">
    <property type="term" value="C:cytoplasm"/>
    <property type="evidence" value="ECO:0007669"/>
    <property type="project" value="TreeGrafter"/>
</dbReference>
<gene>
    <name evidence="5" type="ORF">FIV46_13905</name>
    <name evidence="4" type="ORF">FIV46_17795</name>
</gene>
<dbReference type="GO" id="GO:0055130">
    <property type="term" value="P:D-alanine catabolic process"/>
    <property type="evidence" value="ECO:0007669"/>
    <property type="project" value="TreeGrafter"/>
</dbReference>
<dbReference type="SUPFAM" id="SSF54373">
    <property type="entry name" value="FAD-linked reductases, C-terminal domain"/>
    <property type="match status" value="1"/>
</dbReference>